<geneLocation type="plasmid" evidence="2 3">
    <name>pRX1</name>
</geneLocation>
<dbReference type="EMBL" id="CP136863">
    <property type="protein sequence ID" value="WOJ91780.1"/>
    <property type="molecule type" value="Genomic_DNA"/>
</dbReference>
<reference evidence="2 3" key="1">
    <citation type="submission" date="2023-10" db="EMBL/GenBank/DDBJ databases">
        <title>Novel methanotroph of the genus Methylocapsa from a subarctic wetland.</title>
        <authorList>
            <person name="Belova S.E."/>
            <person name="Oshkin I.Y."/>
            <person name="Miroshnikov K."/>
            <person name="Dedysh S.N."/>
        </authorList>
    </citation>
    <scope>NUCLEOTIDE SEQUENCE [LARGE SCALE GENOMIC DNA]</scope>
    <source>
        <strain evidence="2 3">RX1</strain>
        <plasmid evidence="2 3">pRX1</plasmid>
    </source>
</reference>
<dbReference type="Proteomes" id="UP001626536">
    <property type="component" value="Plasmid pRX1"/>
</dbReference>
<keyword evidence="1" id="KW-0472">Membrane</keyword>
<keyword evidence="1" id="KW-0812">Transmembrane</keyword>
<keyword evidence="1" id="KW-1133">Transmembrane helix</keyword>
<keyword evidence="2" id="KW-0614">Plasmid</keyword>
<gene>
    <name evidence="2" type="ORF">RZS28_18805</name>
</gene>
<protein>
    <submittedName>
        <fullName evidence="2">Uncharacterized protein</fullName>
    </submittedName>
</protein>
<proteinExistence type="predicted"/>
<feature type="transmembrane region" description="Helical" evidence="1">
    <location>
        <begin position="21"/>
        <end position="38"/>
    </location>
</feature>
<evidence type="ECO:0000256" key="1">
    <source>
        <dbReference type="SAM" id="Phobius"/>
    </source>
</evidence>
<keyword evidence="3" id="KW-1185">Reference proteome</keyword>
<feature type="transmembrane region" description="Helical" evidence="1">
    <location>
        <begin position="131"/>
        <end position="152"/>
    </location>
</feature>
<sequence length="176" mass="17894">MKKHFKSTFNVFKSAKRGLEALFVVAFNVAVGGVQTIARTFGFTKRPFAAKARLQALLGGAVGSALVGGQAFAQAAGNTIGGQVQSMATEFSTASGFAGSTAMYAAALICFIAGVWYLWKSRQPENRESGNVAAGAAGLVLTGLFVAGGAWINKAAQTTSGGAATITSTAAAVTFQ</sequence>
<evidence type="ECO:0000313" key="2">
    <source>
        <dbReference type="EMBL" id="WOJ91780.1"/>
    </source>
</evidence>
<accession>A0ABZ0HXZ4</accession>
<feature type="transmembrane region" description="Helical" evidence="1">
    <location>
        <begin position="97"/>
        <end position="119"/>
    </location>
</feature>
<evidence type="ECO:0000313" key="3">
    <source>
        <dbReference type="Proteomes" id="UP001626536"/>
    </source>
</evidence>
<organism evidence="2 3">
    <name type="scientific">Methylocapsa polymorpha</name>
    <dbReference type="NCBI Taxonomy" id="3080828"/>
    <lineage>
        <taxon>Bacteria</taxon>
        <taxon>Pseudomonadati</taxon>
        <taxon>Pseudomonadota</taxon>
        <taxon>Alphaproteobacteria</taxon>
        <taxon>Hyphomicrobiales</taxon>
        <taxon>Beijerinckiaceae</taxon>
        <taxon>Methylocapsa</taxon>
    </lineage>
</organism>
<name>A0ABZ0HXZ4_9HYPH</name>
<dbReference type="RefSeq" id="WP_318655206.1">
    <property type="nucleotide sequence ID" value="NZ_CP136863.1"/>
</dbReference>